<dbReference type="InterPro" id="IPR029208">
    <property type="entry name" value="COX14"/>
</dbReference>
<evidence type="ECO:0000256" key="4">
    <source>
        <dbReference type="ARBA" id="ARBA00023136"/>
    </source>
</evidence>
<evidence type="ECO:0000313" key="6">
    <source>
        <dbReference type="EMBL" id="ODQ68272.1"/>
    </source>
</evidence>
<evidence type="ECO:0000313" key="7">
    <source>
        <dbReference type="Proteomes" id="UP000095009"/>
    </source>
</evidence>
<keyword evidence="4 5" id="KW-0472">Membrane</keyword>
<evidence type="ECO:0000256" key="5">
    <source>
        <dbReference type="SAM" id="Phobius"/>
    </source>
</evidence>
<accession>A0A1E3PTL2</accession>
<protein>
    <recommendedName>
        <fullName evidence="8">Cytochrome c oxidase assembly protein</fullName>
    </recommendedName>
</protein>
<evidence type="ECO:0000256" key="1">
    <source>
        <dbReference type="ARBA" id="ARBA00004167"/>
    </source>
</evidence>
<organism evidence="6 7">
    <name type="scientific">Nadsonia fulvescens var. elongata DSM 6958</name>
    <dbReference type="NCBI Taxonomy" id="857566"/>
    <lineage>
        <taxon>Eukaryota</taxon>
        <taxon>Fungi</taxon>
        <taxon>Dikarya</taxon>
        <taxon>Ascomycota</taxon>
        <taxon>Saccharomycotina</taxon>
        <taxon>Dipodascomycetes</taxon>
        <taxon>Dipodascales</taxon>
        <taxon>Dipodascales incertae sedis</taxon>
        <taxon>Nadsonia</taxon>
    </lineage>
</organism>
<dbReference type="AlphaFoldDB" id="A0A1E3PTL2"/>
<reference evidence="6 7" key="1">
    <citation type="journal article" date="2016" name="Proc. Natl. Acad. Sci. U.S.A.">
        <title>Comparative genomics of biotechnologically important yeasts.</title>
        <authorList>
            <person name="Riley R."/>
            <person name="Haridas S."/>
            <person name="Wolfe K.H."/>
            <person name="Lopes M.R."/>
            <person name="Hittinger C.T."/>
            <person name="Goeker M."/>
            <person name="Salamov A.A."/>
            <person name="Wisecaver J.H."/>
            <person name="Long T.M."/>
            <person name="Calvey C.H."/>
            <person name="Aerts A.L."/>
            <person name="Barry K.W."/>
            <person name="Choi C."/>
            <person name="Clum A."/>
            <person name="Coughlan A.Y."/>
            <person name="Deshpande S."/>
            <person name="Douglass A.P."/>
            <person name="Hanson S.J."/>
            <person name="Klenk H.-P."/>
            <person name="LaButti K.M."/>
            <person name="Lapidus A."/>
            <person name="Lindquist E.A."/>
            <person name="Lipzen A.M."/>
            <person name="Meier-Kolthoff J.P."/>
            <person name="Ohm R.A."/>
            <person name="Otillar R.P."/>
            <person name="Pangilinan J.L."/>
            <person name="Peng Y."/>
            <person name="Rokas A."/>
            <person name="Rosa C.A."/>
            <person name="Scheuner C."/>
            <person name="Sibirny A.A."/>
            <person name="Slot J.C."/>
            <person name="Stielow J.B."/>
            <person name="Sun H."/>
            <person name="Kurtzman C.P."/>
            <person name="Blackwell M."/>
            <person name="Grigoriev I.V."/>
            <person name="Jeffries T.W."/>
        </authorList>
    </citation>
    <scope>NUCLEOTIDE SEQUENCE [LARGE SCALE GENOMIC DNA]</scope>
    <source>
        <strain evidence="6 7">DSM 6958</strain>
    </source>
</reference>
<evidence type="ECO:0000256" key="2">
    <source>
        <dbReference type="ARBA" id="ARBA00022692"/>
    </source>
</evidence>
<comment type="subcellular location">
    <subcellularLocation>
        <location evidence="1">Membrane</location>
        <topology evidence="1">Single-pass membrane protein</topology>
    </subcellularLocation>
</comment>
<gene>
    <name evidence="6" type="ORF">NADFUDRAFT_48922</name>
</gene>
<dbReference type="GO" id="GO:0016020">
    <property type="term" value="C:membrane"/>
    <property type="evidence" value="ECO:0007669"/>
    <property type="project" value="UniProtKB-SubCell"/>
</dbReference>
<dbReference type="OrthoDB" id="4083952at2759"/>
<proteinExistence type="predicted"/>
<dbReference type="Pfam" id="PF14880">
    <property type="entry name" value="COX14"/>
    <property type="match status" value="1"/>
</dbReference>
<keyword evidence="7" id="KW-1185">Reference proteome</keyword>
<dbReference type="Proteomes" id="UP000095009">
    <property type="component" value="Unassembled WGS sequence"/>
</dbReference>
<keyword evidence="3 5" id="KW-1133">Transmembrane helix</keyword>
<feature type="transmembrane region" description="Helical" evidence="5">
    <location>
        <begin position="20"/>
        <end position="39"/>
    </location>
</feature>
<dbReference type="EMBL" id="KV454406">
    <property type="protein sequence ID" value="ODQ68272.1"/>
    <property type="molecule type" value="Genomic_DNA"/>
</dbReference>
<evidence type="ECO:0000256" key="3">
    <source>
        <dbReference type="ARBA" id="ARBA00022989"/>
    </source>
</evidence>
<evidence type="ECO:0008006" key="8">
    <source>
        <dbReference type="Google" id="ProtNLM"/>
    </source>
</evidence>
<name>A0A1E3PTL2_9ASCO</name>
<sequence length="70" mass="7805">MVNFTNTISKAADVAHRLTVLGLFGATVYMTGGITWMLYMNKQNRDIKRVEEQKLLKEAQEVLGSNSGSQ</sequence>
<keyword evidence="2 5" id="KW-0812">Transmembrane</keyword>